<keyword evidence="14" id="KW-1185">Reference proteome</keyword>
<dbReference type="OrthoDB" id="9788537at2"/>
<dbReference type="InterPro" id="IPR023366">
    <property type="entry name" value="ATP_synth_asu-like_sf"/>
</dbReference>
<dbReference type="KEGG" id="dol:Dole_2078"/>
<keyword evidence="8" id="KW-0808">Transferase</keyword>
<evidence type="ECO:0000313" key="13">
    <source>
        <dbReference type="EMBL" id="ABW67882.1"/>
    </source>
</evidence>
<dbReference type="InterPro" id="IPR017938">
    <property type="entry name" value="Riboflavin_synthase-like_b-brl"/>
</dbReference>
<evidence type="ECO:0000256" key="2">
    <source>
        <dbReference type="ARBA" id="ARBA00002803"/>
    </source>
</evidence>
<comment type="function">
    <text evidence="2">Catalyzes the dismutation of two molecules of 6,7-dimethyl-8-ribityllumazine, resulting in the formation of riboflavin and 5-amino-6-(D-ribitylamino)uracil.</text>
</comment>
<evidence type="ECO:0000256" key="5">
    <source>
        <dbReference type="ARBA" id="ARBA00012827"/>
    </source>
</evidence>
<comment type="subunit">
    <text evidence="4">Homotrimer.</text>
</comment>
<feature type="domain" description="Lumazine-binding" evidence="12">
    <location>
        <begin position="1"/>
        <end position="97"/>
    </location>
</feature>
<evidence type="ECO:0000256" key="3">
    <source>
        <dbReference type="ARBA" id="ARBA00004887"/>
    </source>
</evidence>
<evidence type="ECO:0000256" key="1">
    <source>
        <dbReference type="ARBA" id="ARBA00000968"/>
    </source>
</evidence>
<dbReference type="GO" id="GO:0009231">
    <property type="term" value="P:riboflavin biosynthetic process"/>
    <property type="evidence" value="ECO:0007669"/>
    <property type="project" value="UniProtKB-KW"/>
</dbReference>
<gene>
    <name evidence="13" type="ordered locus">Dole_2078</name>
</gene>
<dbReference type="PANTHER" id="PTHR21098:SF12">
    <property type="entry name" value="RIBOFLAVIN SYNTHASE"/>
    <property type="match status" value="1"/>
</dbReference>
<dbReference type="Gene3D" id="2.40.30.20">
    <property type="match status" value="2"/>
</dbReference>
<reference evidence="13 14" key="1">
    <citation type="submission" date="2007-10" db="EMBL/GenBank/DDBJ databases">
        <title>Complete sequence of Desulfococcus oleovorans Hxd3.</title>
        <authorList>
            <consortium name="US DOE Joint Genome Institute"/>
            <person name="Copeland A."/>
            <person name="Lucas S."/>
            <person name="Lapidus A."/>
            <person name="Barry K."/>
            <person name="Glavina del Rio T."/>
            <person name="Dalin E."/>
            <person name="Tice H."/>
            <person name="Pitluck S."/>
            <person name="Kiss H."/>
            <person name="Brettin T."/>
            <person name="Bruce D."/>
            <person name="Detter J.C."/>
            <person name="Han C."/>
            <person name="Schmutz J."/>
            <person name="Larimer F."/>
            <person name="Land M."/>
            <person name="Hauser L."/>
            <person name="Kyrpides N."/>
            <person name="Kim E."/>
            <person name="Wawrik B."/>
            <person name="Richardson P."/>
        </authorList>
    </citation>
    <scope>NUCLEOTIDE SEQUENCE [LARGE SCALE GENOMIC DNA]</scope>
    <source>
        <strain evidence="14">DSM 6200 / JCM 39069 / Hxd3</strain>
    </source>
</reference>
<keyword evidence="7" id="KW-0686">Riboflavin biosynthesis</keyword>
<dbReference type="NCBIfam" id="NF009566">
    <property type="entry name" value="PRK13020.1"/>
    <property type="match status" value="1"/>
</dbReference>
<feature type="repeat" description="Lumazine-binding" evidence="11">
    <location>
        <begin position="98"/>
        <end position="194"/>
    </location>
</feature>
<evidence type="ECO:0000256" key="4">
    <source>
        <dbReference type="ARBA" id="ARBA00011233"/>
    </source>
</evidence>
<evidence type="ECO:0000256" key="9">
    <source>
        <dbReference type="ARBA" id="ARBA00022737"/>
    </source>
</evidence>
<evidence type="ECO:0000256" key="11">
    <source>
        <dbReference type="PROSITE-ProRule" id="PRU00524"/>
    </source>
</evidence>
<dbReference type="HOGENOM" id="CLU_034388_2_0_7"/>
<comment type="pathway">
    <text evidence="3">Cofactor biosynthesis; riboflavin biosynthesis; riboflavin from 2-hydroxy-3-oxobutyl phosphate and 5-amino-6-(D-ribitylamino)uracil: step 2/2.</text>
</comment>
<organism evidence="13 14">
    <name type="scientific">Desulfosudis oleivorans (strain DSM 6200 / JCM 39069 / Hxd3)</name>
    <name type="common">Desulfococcus oleovorans</name>
    <dbReference type="NCBI Taxonomy" id="96561"/>
    <lineage>
        <taxon>Bacteria</taxon>
        <taxon>Pseudomonadati</taxon>
        <taxon>Thermodesulfobacteriota</taxon>
        <taxon>Desulfobacteria</taxon>
        <taxon>Desulfobacterales</taxon>
        <taxon>Desulfosudaceae</taxon>
        <taxon>Desulfosudis</taxon>
    </lineage>
</organism>
<dbReference type="eggNOG" id="COG0307">
    <property type="taxonomic scope" value="Bacteria"/>
</dbReference>
<dbReference type="FunFam" id="2.40.30.20:FF:000004">
    <property type="entry name" value="Riboflavin synthase, alpha subunit"/>
    <property type="match status" value="1"/>
</dbReference>
<dbReference type="NCBIfam" id="NF006767">
    <property type="entry name" value="PRK09289.1"/>
    <property type="match status" value="1"/>
</dbReference>
<accession>A8ZTU9</accession>
<protein>
    <recommendedName>
        <fullName evidence="6 10">Riboflavin synthase</fullName>
        <ecNumber evidence="5 10">2.5.1.9</ecNumber>
    </recommendedName>
</protein>
<dbReference type="PROSITE" id="PS51177">
    <property type="entry name" value="LUMAZINE_BIND"/>
    <property type="match status" value="2"/>
</dbReference>
<comment type="catalytic activity">
    <reaction evidence="1">
        <text>2 6,7-dimethyl-8-(1-D-ribityl)lumazine + H(+) = 5-amino-6-(D-ribitylamino)uracil + riboflavin</text>
        <dbReference type="Rhea" id="RHEA:20772"/>
        <dbReference type="ChEBI" id="CHEBI:15378"/>
        <dbReference type="ChEBI" id="CHEBI:15934"/>
        <dbReference type="ChEBI" id="CHEBI:57986"/>
        <dbReference type="ChEBI" id="CHEBI:58201"/>
        <dbReference type="EC" id="2.5.1.9"/>
    </reaction>
</comment>
<evidence type="ECO:0000259" key="12">
    <source>
        <dbReference type="PROSITE" id="PS51177"/>
    </source>
</evidence>
<dbReference type="PANTHER" id="PTHR21098">
    <property type="entry name" value="RIBOFLAVIN SYNTHASE ALPHA CHAIN"/>
    <property type="match status" value="1"/>
</dbReference>
<evidence type="ECO:0000256" key="7">
    <source>
        <dbReference type="ARBA" id="ARBA00022619"/>
    </source>
</evidence>
<dbReference type="NCBIfam" id="TIGR00187">
    <property type="entry name" value="ribE"/>
    <property type="match status" value="1"/>
</dbReference>
<dbReference type="GO" id="GO:0004746">
    <property type="term" value="F:riboflavin synthase activity"/>
    <property type="evidence" value="ECO:0007669"/>
    <property type="project" value="UniProtKB-UniRule"/>
</dbReference>
<evidence type="ECO:0000256" key="10">
    <source>
        <dbReference type="NCBIfam" id="TIGR00187"/>
    </source>
</evidence>
<feature type="repeat" description="Lumazine-binding" evidence="11">
    <location>
        <begin position="1"/>
        <end position="97"/>
    </location>
</feature>
<dbReference type="EC" id="2.5.1.9" evidence="5 10"/>
<keyword evidence="9" id="KW-0677">Repeat</keyword>
<dbReference type="CDD" id="cd00402">
    <property type="entry name" value="Riboflavin_synthase_like"/>
    <property type="match status" value="1"/>
</dbReference>
<dbReference type="STRING" id="96561.Dole_2078"/>
<name>A8ZTU9_DESOH</name>
<dbReference type="RefSeq" id="WP_012175494.1">
    <property type="nucleotide sequence ID" value="NC_009943.1"/>
</dbReference>
<dbReference type="Proteomes" id="UP000008561">
    <property type="component" value="Chromosome"/>
</dbReference>
<dbReference type="FunFam" id="2.40.30.20:FF:000003">
    <property type="entry name" value="Riboflavin synthase, alpha subunit"/>
    <property type="match status" value="1"/>
</dbReference>
<dbReference type="InterPro" id="IPR001783">
    <property type="entry name" value="Lumazine-bd"/>
</dbReference>
<evidence type="ECO:0000256" key="6">
    <source>
        <dbReference type="ARBA" id="ARBA00013950"/>
    </source>
</evidence>
<dbReference type="AlphaFoldDB" id="A8ZTU9"/>
<feature type="domain" description="Lumazine-binding" evidence="12">
    <location>
        <begin position="98"/>
        <end position="194"/>
    </location>
</feature>
<sequence length="216" mass="22894">MFTGIVEGFGQIKDLRPSADRGRRICVEAGFAVDDTKVGDSIAVNGACLTVVTIEGRRFEADVAPETLSKTTLGNLRAGEKVNLERALRFSDRLGGHLVTGHIDGTGVIQSKKNTGNAVLVTIGLPRDLGRYMVKKGSVAVDGISLTINDCSPTHVALSIIPHTVSITTIGLRNSGDAVNIETDIIGKYVEHFLSGSGKKPDGGIDMEFLAKKGFM</sequence>
<dbReference type="PIRSF" id="PIRSF000498">
    <property type="entry name" value="Riboflavin_syn_A"/>
    <property type="match status" value="1"/>
</dbReference>
<dbReference type="SUPFAM" id="SSF63380">
    <property type="entry name" value="Riboflavin synthase domain-like"/>
    <property type="match status" value="2"/>
</dbReference>
<dbReference type="InterPro" id="IPR026017">
    <property type="entry name" value="Lumazine-bd_dom"/>
</dbReference>
<evidence type="ECO:0000256" key="8">
    <source>
        <dbReference type="ARBA" id="ARBA00022679"/>
    </source>
</evidence>
<evidence type="ECO:0000313" key="14">
    <source>
        <dbReference type="Proteomes" id="UP000008561"/>
    </source>
</evidence>
<dbReference type="Pfam" id="PF00677">
    <property type="entry name" value="Lum_binding"/>
    <property type="match status" value="2"/>
</dbReference>
<dbReference type="EMBL" id="CP000859">
    <property type="protein sequence ID" value="ABW67882.1"/>
    <property type="molecule type" value="Genomic_DNA"/>
</dbReference>
<proteinExistence type="predicted"/>